<gene>
    <name evidence="9" type="ORF">CHC_T00003679001</name>
</gene>
<evidence type="ECO:0000256" key="6">
    <source>
        <dbReference type="ARBA" id="ARBA00023186"/>
    </source>
</evidence>
<dbReference type="AlphaFoldDB" id="R7QBC2"/>
<evidence type="ECO:0000256" key="7">
    <source>
        <dbReference type="ARBA" id="ARBA00033237"/>
    </source>
</evidence>
<proteinExistence type="inferred from homology"/>
<dbReference type="Pfam" id="PF00118">
    <property type="entry name" value="Cpn60_TCP1"/>
    <property type="match status" value="1"/>
</dbReference>
<dbReference type="GO" id="GO:0005832">
    <property type="term" value="C:chaperonin-containing T-complex"/>
    <property type="evidence" value="ECO:0007669"/>
    <property type="project" value="InterPro"/>
</dbReference>
<dbReference type="InterPro" id="IPR027410">
    <property type="entry name" value="TCP-1-like_intermed_sf"/>
</dbReference>
<evidence type="ECO:0000313" key="9">
    <source>
        <dbReference type="EMBL" id="CDF34765.1"/>
    </source>
</evidence>
<evidence type="ECO:0000256" key="1">
    <source>
        <dbReference type="ARBA" id="ARBA00004496"/>
    </source>
</evidence>
<dbReference type="GO" id="GO:0140662">
    <property type="term" value="F:ATP-dependent protein folding chaperone"/>
    <property type="evidence" value="ECO:0007669"/>
    <property type="project" value="InterPro"/>
</dbReference>
<dbReference type="InterPro" id="IPR027409">
    <property type="entry name" value="GroEL-like_apical_dom_sf"/>
</dbReference>
<reference evidence="10" key="1">
    <citation type="journal article" date="2013" name="Proc. Natl. Acad. Sci. U.S.A.">
        <title>Genome structure and metabolic features in the red seaweed Chondrus crispus shed light on evolution of the Archaeplastida.</title>
        <authorList>
            <person name="Collen J."/>
            <person name="Porcel B."/>
            <person name="Carre W."/>
            <person name="Ball S.G."/>
            <person name="Chaparro C."/>
            <person name="Tonon T."/>
            <person name="Barbeyron T."/>
            <person name="Michel G."/>
            <person name="Noel B."/>
            <person name="Valentin K."/>
            <person name="Elias M."/>
            <person name="Artiguenave F."/>
            <person name="Arun A."/>
            <person name="Aury J.M."/>
            <person name="Barbosa-Neto J.F."/>
            <person name="Bothwell J.H."/>
            <person name="Bouget F.Y."/>
            <person name="Brillet L."/>
            <person name="Cabello-Hurtado F."/>
            <person name="Capella-Gutierrez S."/>
            <person name="Charrier B."/>
            <person name="Cladiere L."/>
            <person name="Cock J.M."/>
            <person name="Coelho S.M."/>
            <person name="Colleoni C."/>
            <person name="Czjzek M."/>
            <person name="Da Silva C."/>
            <person name="Delage L."/>
            <person name="Denoeud F."/>
            <person name="Deschamps P."/>
            <person name="Dittami S.M."/>
            <person name="Gabaldon T."/>
            <person name="Gachon C.M."/>
            <person name="Groisillier A."/>
            <person name="Herve C."/>
            <person name="Jabbari K."/>
            <person name="Katinka M."/>
            <person name="Kloareg B."/>
            <person name="Kowalczyk N."/>
            <person name="Labadie K."/>
            <person name="Leblanc C."/>
            <person name="Lopez P.J."/>
            <person name="McLachlan D.H."/>
            <person name="Meslet-Cladiere L."/>
            <person name="Moustafa A."/>
            <person name="Nehr Z."/>
            <person name="Nyvall Collen P."/>
            <person name="Panaud O."/>
            <person name="Partensky F."/>
            <person name="Poulain J."/>
            <person name="Rensing S.A."/>
            <person name="Rousvoal S."/>
            <person name="Samson G."/>
            <person name="Symeonidi A."/>
            <person name="Weissenbach J."/>
            <person name="Zambounis A."/>
            <person name="Wincker P."/>
            <person name="Boyen C."/>
        </authorList>
    </citation>
    <scope>NUCLEOTIDE SEQUENCE [LARGE SCALE GENOMIC DNA]</scope>
    <source>
        <strain evidence="10">cv. Stackhouse</strain>
    </source>
</reference>
<dbReference type="InterPro" id="IPR053374">
    <property type="entry name" value="TCP-1_chaperonin"/>
</dbReference>
<dbReference type="OrthoDB" id="10248520at2759"/>
<evidence type="ECO:0000256" key="5">
    <source>
        <dbReference type="ARBA" id="ARBA00022840"/>
    </source>
</evidence>
<name>R7QBC2_CHOCR</name>
<keyword evidence="5 8" id="KW-0067">ATP-binding</keyword>
<protein>
    <recommendedName>
        <fullName evidence="7">CCT-beta</fullName>
    </recommendedName>
</protein>
<dbReference type="InterPro" id="IPR012716">
    <property type="entry name" value="Chap_CCT_beta"/>
</dbReference>
<dbReference type="InterPro" id="IPR002423">
    <property type="entry name" value="Cpn60/GroEL/TCP-1"/>
</dbReference>
<dbReference type="GO" id="GO:0051082">
    <property type="term" value="F:unfolded protein binding"/>
    <property type="evidence" value="ECO:0007669"/>
    <property type="project" value="InterPro"/>
</dbReference>
<evidence type="ECO:0000256" key="3">
    <source>
        <dbReference type="ARBA" id="ARBA00022490"/>
    </source>
</evidence>
<dbReference type="NCBIfam" id="TIGR02341">
    <property type="entry name" value="chap_CCT_beta"/>
    <property type="match status" value="1"/>
</dbReference>
<dbReference type="SUPFAM" id="SSF48592">
    <property type="entry name" value="GroEL equatorial domain-like"/>
    <property type="match status" value="1"/>
</dbReference>
<dbReference type="RefSeq" id="XP_005714584.1">
    <property type="nucleotide sequence ID" value="XM_005714527.1"/>
</dbReference>
<dbReference type="PROSITE" id="PS00751">
    <property type="entry name" value="TCP1_2"/>
    <property type="match status" value="1"/>
</dbReference>
<dbReference type="PANTHER" id="PTHR11353">
    <property type="entry name" value="CHAPERONIN"/>
    <property type="match status" value="1"/>
</dbReference>
<dbReference type="Gramene" id="CDF34765">
    <property type="protein sequence ID" value="CDF34765"/>
    <property type="gene ID" value="CHC_T00003679001"/>
</dbReference>
<dbReference type="GO" id="GO:0016887">
    <property type="term" value="F:ATP hydrolysis activity"/>
    <property type="evidence" value="ECO:0007669"/>
    <property type="project" value="InterPro"/>
</dbReference>
<sequence length="538" mass="57828">MMAPQGGSRFGVDPSVLKENASEQKGENARISSFVGALAITDLVKTTLGPKGMDKILQSAGGDVQVTNDGATILSNISIDNAAAKVLVEVSKVQDDEVGDGTTSVCVLAGELLREAEKLLECKIHPQTIIAGYRMATDAAAKALEESTVDNGADPEKFRTDLLNIARTTLSSKVLSQARDHFATIAVDAVLRLRGSTTLDHIQIIKKSGESLADSWLEPGFILEKKLGVGQPTRVENAKILIANTAMDTDKVKIYGSRIRVDSLKRVAEIEDAERDKMIAKCDRILAHGCNVFVNRQLIYNRPEQYFTSKGIVAIEHADFDGVERLALVTGGEIVSTFEDPESVQLGHADVVEEAMIGEDTVIRFVGCTANEACTVVLRGANMQLLDEAERSLHDALCVLSQTVGETRTVLGGGCAETLMAHAVDEVAKKTPGKKALAVEAFARALRALPEIIASNAGYDSHEIVAQLRAAHAEGNKTAGLDMNRGCVGDVRKLGITESFKLKRQMLSSAVEGAEMIIRVDDILKAAPRERDNPHPHM</sequence>
<dbReference type="NCBIfam" id="NF041083">
    <property type="entry name" value="thermosome_beta"/>
    <property type="match status" value="1"/>
</dbReference>
<organism evidence="9 10">
    <name type="scientific">Chondrus crispus</name>
    <name type="common">Carrageen Irish moss</name>
    <name type="synonym">Polymorpha crispa</name>
    <dbReference type="NCBI Taxonomy" id="2769"/>
    <lineage>
        <taxon>Eukaryota</taxon>
        <taxon>Rhodophyta</taxon>
        <taxon>Florideophyceae</taxon>
        <taxon>Rhodymeniophycidae</taxon>
        <taxon>Gigartinales</taxon>
        <taxon>Gigartinaceae</taxon>
        <taxon>Chondrus</taxon>
    </lineage>
</organism>
<evidence type="ECO:0000313" key="10">
    <source>
        <dbReference type="Proteomes" id="UP000012073"/>
    </source>
</evidence>
<dbReference type="Gene3D" id="3.30.260.10">
    <property type="entry name" value="TCP-1-like chaperonin intermediate domain"/>
    <property type="match status" value="1"/>
</dbReference>
<dbReference type="InterPro" id="IPR002194">
    <property type="entry name" value="Chaperonin_TCP-1_CS"/>
</dbReference>
<dbReference type="FunFam" id="1.10.560.10:FF:000017">
    <property type="entry name" value="T-complex protein 1 subunit eta"/>
    <property type="match status" value="1"/>
</dbReference>
<dbReference type="CDD" id="cd03336">
    <property type="entry name" value="TCP1_beta"/>
    <property type="match status" value="1"/>
</dbReference>
<dbReference type="PROSITE" id="PS00995">
    <property type="entry name" value="TCP1_3"/>
    <property type="match status" value="1"/>
</dbReference>
<comment type="subcellular location">
    <subcellularLocation>
        <location evidence="1">Cytoplasm</location>
    </subcellularLocation>
</comment>
<dbReference type="Gene3D" id="1.10.560.10">
    <property type="entry name" value="GroEL-like equatorial domain"/>
    <property type="match status" value="1"/>
</dbReference>
<dbReference type="SUPFAM" id="SSF54849">
    <property type="entry name" value="GroEL-intermediate domain like"/>
    <property type="match status" value="1"/>
</dbReference>
<dbReference type="KEGG" id="ccp:CHC_T00003679001"/>
<evidence type="ECO:0000256" key="2">
    <source>
        <dbReference type="ARBA" id="ARBA00008020"/>
    </source>
</evidence>
<keyword evidence="3" id="KW-0963">Cytoplasm</keyword>
<dbReference type="Proteomes" id="UP000012073">
    <property type="component" value="Unassembled WGS sequence"/>
</dbReference>
<evidence type="ECO:0000256" key="8">
    <source>
        <dbReference type="RuleBase" id="RU004187"/>
    </source>
</evidence>
<dbReference type="EMBL" id="HG001706">
    <property type="protein sequence ID" value="CDF34765.1"/>
    <property type="molecule type" value="Genomic_DNA"/>
</dbReference>
<evidence type="ECO:0000256" key="4">
    <source>
        <dbReference type="ARBA" id="ARBA00022741"/>
    </source>
</evidence>
<dbReference type="GeneID" id="17322293"/>
<comment type="similarity">
    <text evidence="2 8">Belongs to the TCP-1 chaperonin family.</text>
</comment>
<dbReference type="PRINTS" id="PR00304">
    <property type="entry name" value="TCOMPLEXTCP1"/>
</dbReference>
<dbReference type="OMA" id="CAEMVMS"/>
<dbReference type="FunFam" id="3.50.7.10:FF:000002">
    <property type="entry name" value="T-complex protein 1 subunit beta"/>
    <property type="match status" value="1"/>
</dbReference>
<dbReference type="PhylomeDB" id="R7QBC2"/>
<accession>R7QBC2</accession>
<keyword evidence="6 8" id="KW-0143">Chaperone</keyword>
<keyword evidence="4 8" id="KW-0547">Nucleotide-binding</keyword>
<dbReference type="SUPFAM" id="SSF52029">
    <property type="entry name" value="GroEL apical domain-like"/>
    <property type="match status" value="1"/>
</dbReference>
<dbReference type="PROSITE" id="PS00750">
    <property type="entry name" value="TCP1_1"/>
    <property type="match status" value="1"/>
</dbReference>
<keyword evidence="10" id="KW-1185">Reference proteome</keyword>
<dbReference type="GO" id="GO:0010494">
    <property type="term" value="C:cytoplasmic stress granule"/>
    <property type="evidence" value="ECO:0007669"/>
    <property type="project" value="EnsemblPlants"/>
</dbReference>
<dbReference type="Gene3D" id="3.50.7.10">
    <property type="entry name" value="GroEL"/>
    <property type="match status" value="1"/>
</dbReference>
<dbReference type="STRING" id="2769.R7QBC2"/>
<dbReference type="InterPro" id="IPR017998">
    <property type="entry name" value="Chaperone_TCP-1"/>
</dbReference>
<dbReference type="GO" id="GO:0005524">
    <property type="term" value="F:ATP binding"/>
    <property type="evidence" value="ECO:0007669"/>
    <property type="project" value="UniProtKB-KW"/>
</dbReference>
<dbReference type="InterPro" id="IPR027413">
    <property type="entry name" value="GROEL-like_equatorial_sf"/>
</dbReference>